<dbReference type="Gene3D" id="2.40.420.20">
    <property type="match status" value="1"/>
</dbReference>
<protein>
    <submittedName>
        <fullName evidence="7">Efflux RND transporter periplasmic adaptor subunit</fullName>
    </submittedName>
</protein>
<dbReference type="InterPro" id="IPR058624">
    <property type="entry name" value="MdtA-like_HH"/>
</dbReference>
<accession>A0ABV9KY26</accession>
<dbReference type="RefSeq" id="WP_379998132.1">
    <property type="nucleotide sequence ID" value="NZ_JBHSGN010000093.1"/>
</dbReference>
<dbReference type="Pfam" id="PF25944">
    <property type="entry name" value="Beta-barrel_RND"/>
    <property type="match status" value="1"/>
</dbReference>
<dbReference type="Gene3D" id="2.40.50.100">
    <property type="match status" value="1"/>
</dbReference>
<reference evidence="8" key="1">
    <citation type="journal article" date="2019" name="Int. J. Syst. Evol. Microbiol.">
        <title>The Global Catalogue of Microorganisms (GCM) 10K type strain sequencing project: providing services to taxonomists for standard genome sequencing and annotation.</title>
        <authorList>
            <consortium name="The Broad Institute Genomics Platform"/>
            <consortium name="The Broad Institute Genome Sequencing Center for Infectious Disease"/>
            <person name="Wu L."/>
            <person name="Ma J."/>
        </authorList>
    </citation>
    <scope>NUCLEOTIDE SEQUENCE [LARGE SCALE GENOMIC DNA]</scope>
    <source>
        <strain evidence="8">CCUG 66188</strain>
    </source>
</reference>
<keyword evidence="8" id="KW-1185">Reference proteome</keyword>
<feature type="domain" description="Multidrug resistance protein MdtA-like C-terminal permuted SH3" evidence="6">
    <location>
        <begin position="300"/>
        <end position="359"/>
    </location>
</feature>
<dbReference type="Proteomes" id="UP001596023">
    <property type="component" value="Unassembled WGS sequence"/>
</dbReference>
<evidence type="ECO:0000256" key="2">
    <source>
        <dbReference type="ARBA" id="ARBA00009477"/>
    </source>
</evidence>
<evidence type="ECO:0000259" key="4">
    <source>
        <dbReference type="Pfam" id="PF25917"/>
    </source>
</evidence>
<dbReference type="EMBL" id="JBHSGN010000093">
    <property type="protein sequence ID" value="MFC4675160.1"/>
    <property type="molecule type" value="Genomic_DNA"/>
</dbReference>
<dbReference type="InterPro" id="IPR058626">
    <property type="entry name" value="MdtA-like_b-barrel"/>
</dbReference>
<evidence type="ECO:0000256" key="1">
    <source>
        <dbReference type="ARBA" id="ARBA00004196"/>
    </source>
</evidence>
<proteinExistence type="inferred from homology"/>
<gene>
    <name evidence="7" type="ORF">ACFO6W_15780</name>
</gene>
<comment type="subcellular location">
    <subcellularLocation>
        <location evidence="1">Cell envelope</location>
    </subcellularLocation>
</comment>
<dbReference type="PANTHER" id="PTHR30158:SF23">
    <property type="entry name" value="MULTIDRUG RESISTANCE PROTEIN MEXA"/>
    <property type="match status" value="1"/>
</dbReference>
<evidence type="ECO:0000259" key="3">
    <source>
        <dbReference type="Pfam" id="PF25876"/>
    </source>
</evidence>
<dbReference type="Pfam" id="PF25967">
    <property type="entry name" value="RND-MFP_C"/>
    <property type="match status" value="1"/>
</dbReference>
<dbReference type="PROSITE" id="PS51257">
    <property type="entry name" value="PROKAR_LIPOPROTEIN"/>
    <property type="match status" value="1"/>
</dbReference>
<name>A0ABV9KY26_9BACT</name>
<dbReference type="NCBIfam" id="TIGR01730">
    <property type="entry name" value="RND_mfp"/>
    <property type="match status" value="1"/>
</dbReference>
<comment type="caution">
    <text evidence="7">The sequence shown here is derived from an EMBL/GenBank/DDBJ whole genome shotgun (WGS) entry which is preliminary data.</text>
</comment>
<evidence type="ECO:0000259" key="6">
    <source>
        <dbReference type="Pfam" id="PF25967"/>
    </source>
</evidence>
<dbReference type="InterPro" id="IPR006143">
    <property type="entry name" value="RND_pump_MFP"/>
</dbReference>
<evidence type="ECO:0000313" key="8">
    <source>
        <dbReference type="Proteomes" id="UP001596023"/>
    </source>
</evidence>
<feature type="domain" description="Multidrug resistance protein MdtA-like alpha-helical hairpin" evidence="3">
    <location>
        <begin position="103"/>
        <end position="171"/>
    </location>
</feature>
<dbReference type="PANTHER" id="PTHR30158">
    <property type="entry name" value="ACRA/E-RELATED COMPONENT OF DRUG EFFLUX TRANSPORTER"/>
    <property type="match status" value="1"/>
</dbReference>
<dbReference type="Pfam" id="PF25876">
    <property type="entry name" value="HH_MFP_RND"/>
    <property type="match status" value="1"/>
</dbReference>
<dbReference type="Gene3D" id="2.40.30.170">
    <property type="match status" value="1"/>
</dbReference>
<feature type="domain" description="Multidrug resistance protein MdtA-like barrel-sandwich hybrid" evidence="4">
    <location>
        <begin position="62"/>
        <end position="201"/>
    </location>
</feature>
<evidence type="ECO:0000259" key="5">
    <source>
        <dbReference type="Pfam" id="PF25944"/>
    </source>
</evidence>
<dbReference type="SUPFAM" id="SSF111369">
    <property type="entry name" value="HlyD-like secretion proteins"/>
    <property type="match status" value="1"/>
</dbReference>
<dbReference type="Gene3D" id="1.10.287.470">
    <property type="entry name" value="Helix hairpin bin"/>
    <property type="match status" value="1"/>
</dbReference>
<dbReference type="InterPro" id="IPR058627">
    <property type="entry name" value="MdtA-like_C"/>
</dbReference>
<dbReference type="InterPro" id="IPR058625">
    <property type="entry name" value="MdtA-like_BSH"/>
</dbReference>
<organism evidence="7 8">
    <name type="scientific">Dysgonomonas termitidis</name>
    <dbReference type="NCBI Taxonomy" id="1516126"/>
    <lineage>
        <taxon>Bacteria</taxon>
        <taxon>Pseudomonadati</taxon>
        <taxon>Bacteroidota</taxon>
        <taxon>Bacteroidia</taxon>
        <taxon>Bacteroidales</taxon>
        <taxon>Dysgonomonadaceae</taxon>
        <taxon>Dysgonomonas</taxon>
    </lineage>
</organism>
<dbReference type="Pfam" id="PF25917">
    <property type="entry name" value="BSH_RND"/>
    <property type="match status" value="1"/>
</dbReference>
<comment type="similarity">
    <text evidence="2">Belongs to the membrane fusion protein (MFP) (TC 8.A.1) family.</text>
</comment>
<feature type="domain" description="Multidrug resistance protein MdtA-like beta-barrel" evidence="5">
    <location>
        <begin position="211"/>
        <end position="288"/>
    </location>
</feature>
<sequence length="372" mass="39494">MNVKKIVIGAMALLVMVSCGNKGSNPFGGGDKTPQEYPTQVLSIQDTELETVYPVTIKGQEDVEIRPRIDGFIDAVYVDEGAVVKKGQILFKINSPTAEQVLRTAQAAVESARAQVGTAQLNVDRFKPLAEQGIVSQVQLDTYQNTLLTSKAALAQAQAQLTSAQAQMSWTNVSSPVDGVVGTINYRQGSLVNNSNALTTVSSTGNVFAYFSLNEKDLVTLLADLPGKTQAEKINNLPAVTLKMADGNVYEEKGKIKTISGSVSVSTGSANFRAEFPNPHGVLRSGFSGNLSIPQHVEEAIVIPQAATFTKQNKRLVYKVVSDSIAVQTLIDVTATPDGKSYVVTNGLSSGDRIVTGGVATLSDSTTIIVKK</sequence>
<evidence type="ECO:0000313" key="7">
    <source>
        <dbReference type="EMBL" id="MFC4675160.1"/>
    </source>
</evidence>